<gene>
    <name evidence="3" type="primary">LOC107827779</name>
</gene>
<evidence type="ECO:0000256" key="1">
    <source>
        <dbReference type="SAM" id="Coils"/>
    </source>
</evidence>
<keyword evidence="1" id="KW-0175">Coiled coil</keyword>
<dbReference type="KEGG" id="nta:107827779"/>
<evidence type="ECO:0000313" key="3">
    <source>
        <dbReference type="RefSeq" id="XP_016510468.1"/>
    </source>
</evidence>
<proteinExistence type="predicted"/>
<accession>A0A1S4DAT2</accession>
<feature type="region of interest" description="Disordered" evidence="2">
    <location>
        <begin position="207"/>
        <end position="227"/>
    </location>
</feature>
<sequence length="292" mass="33355">MATLPMDEFSGNLTAYELRRQSMEMDVPNKERSLALKITEGSDLKDDEMTMITKTSRKLIDESEDVNNKKEQLSKECIILKAKCKNLKLRACETESENIVLKNQRQEPDDKEIGLVRNLKKAIVQPEAALEEGTETPPTKGRTTRSQRKQSEDDLERTLAESKKKVAAKEKKKVGESSETIEIEEMDLVLHDEDEAEEVEVMTPSAKKIKTSKKESHAKSIDTKSSALAKRTNFARKSRKMQIVEEESEEEEKTGEENDKMVKFGKRTILKERLLKDLEDKGIVLLLEKLEI</sequence>
<feature type="compositionally biased region" description="Basic and acidic residues" evidence="2">
    <location>
        <begin position="149"/>
        <end position="176"/>
    </location>
</feature>
<evidence type="ECO:0000256" key="2">
    <source>
        <dbReference type="SAM" id="MobiDB-lite"/>
    </source>
</evidence>
<feature type="coiled-coil region" evidence="1">
    <location>
        <begin position="56"/>
        <end position="90"/>
    </location>
</feature>
<protein>
    <submittedName>
        <fullName evidence="3">Uncharacterized protein</fullName>
    </submittedName>
</protein>
<reference evidence="3" key="1">
    <citation type="submission" date="2025-08" db="UniProtKB">
        <authorList>
            <consortium name="RefSeq"/>
        </authorList>
    </citation>
    <scope>IDENTIFICATION</scope>
</reference>
<organism evidence="3">
    <name type="scientific">Nicotiana tabacum</name>
    <name type="common">Common tobacco</name>
    <dbReference type="NCBI Taxonomy" id="4097"/>
    <lineage>
        <taxon>Eukaryota</taxon>
        <taxon>Viridiplantae</taxon>
        <taxon>Streptophyta</taxon>
        <taxon>Embryophyta</taxon>
        <taxon>Tracheophyta</taxon>
        <taxon>Spermatophyta</taxon>
        <taxon>Magnoliopsida</taxon>
        <taxon>eudicotyledons</taxon>
        <taxon>Gunneridae</taxon>
        <taxon>Pentapetalae</taxon>
        <taxon>asterids</taxon>
        <taxon>lamiids</taxon>
        <taxon>Solanales</taxon>
        <taxon>Solanaceae</taxon>
        <taxon>Nicotianoideae</taxon>
        <taxon>Nicotianeae</taxon>
        <taxon>Nicotiana</taxon>
    </lineage>
</organism>
<dbReference type="AlphaFoldDB" id="A0A1S4DAT2"/>
<name>A0A1S4DAT2_TOBAC</name>
<dbReference type="PaxDb" id="4097-A0A1S4DAT2"/>
<feature type="compositionally biased region" description="Basic and acidic residues" evidence="2">
    <location>
        <begin position="212"/>
        <end position="222"/>
    </location>
</feature>
<feature type="region of interest" description="Disordered" evidence="2">
    <location>
        <begin position="126"/>
        <end position="179"/>
    </location>
</feature>
<dbReference type="RefSeq" id="XP_016510468.1">
    <property type="nucleotide sequence ID" value="XM_016654982.1"/>
</dbReference>